<comment type="caution">
    <text evidence="3">The sequence shown here is derived from an EMBL/GenBank/DDBJ whole genome shotgun (WGS) entry which is preliminary data.</text>
</comment>
<evidence type="ECO:0000313" key="4">
    <source>
        <dbReference type="EMBL" id="CAL4780473.1"/>
    </source>
</evidence>
<keyword evidence="1" id="KW-1133">Transmembrane helix</keyword>
<keyword evidence="5" id="KW-1185">Reference proteome</keyword>
<feature type="transmembrane region" description="Helical" evidence="1">
    <location>
        <begin position="71"/>
        <end position="90"/>
    </location>
</feature>
<evidence type="ECO:0000256" key="1">
    <source>
        <dbReference type="SAM" id="Phobius"/>
    </source>
</evidence>
<gene>
    <name evidence="3" type="ORF">C1SCF055_LOCUS19935</name>
</gene>
<evidence type="ECO:0000256" key="2">
    <source>
        <dbReference type="SAM" id="SignalP"/>
    </source>
</evidence>
<dbReference type="OrthoDB" id="443310at2759"/>
<dbReference type="AlphaFoldDB" id="A0A9P1CN04"/>
<accession>A0A9P1CN04</accession>
<dbReference type="EMBL" id="CAMXCT020001797">
    <property type="protein sequence ID" value="CAL1146536.1"/>
    <property type="molecule type" value="Genomic_DNA"/>
</dbReference>
<sequence length="185" mass="19231">MAMAALYALLFFNSLVFSWACETGAWSGFDQEAYAGSLWGGSIGGIVVGLLMIILVSLPLCCGVMKKQGKVIGAIGIVLGLLSLIIPYFGAMGSCAPFMDAACANRCTGFECTQYDKDVALSACQALGVIFVYLGVFGWLACVLGIVAASMACCVCCQCCNAKLDTEVIAVQQTPVVPIVVGQPP</sequence>
<keyword evidence="1" id="KW-0812">Transmembrane</keyword>
<keyword evidence="4" id="KW-0378">Hydrolase</keyword>
<evidence type="ECO:0000313" key="5">
    <source>
        <dbReference type="Proteomes" id="UP001152797"/>
    </source>
</evidence>
<feature type="signal peptide" evidence="2">
    <location>
        <begin position="1"/>
        <end position="20"/>
    </location>
</feature>
<reference evidence="3" key="1">
    <citation type="submission" date="2022-10" db="EMBL/GenBank/DDBJ databases">
        <authorList>
            <person name="Chen Y."/>
            <person name="Dougan E. K."/>
            <person name="Chan C."/>
            <person name="Rhodes N."/>
            <person name="Thang M."/>
        </authorList>
    </citation>
    <scope>NUCLEOTIDE SEQUENCE</scope>
</reference>
<feature type="chain" id="PRO_5043270636" evidence="2">
    <location>
        <begin position="21"/>
        <end position="185"/>
    </location>
</feature>
<feature type="transmembrane region" description="Helical" evidence="1">
    <location>
        <begin position="42"/>
        <end position="64"/>
    </location>
</feature>
<protein>
    <submittedName>
        <fullName evidence="4">S-formylglutathione hydrolase</fullName>
    </submittedName>
</protein>
<dbReference type="EMBL" id="CAMXCT030001797">
    <property type="protein sequence ID" value="CAL4780473.1"/>
    <property type="molecule type" value="Genomic_DNA"/>
</dbReference>
<proteinExistence type="predicted"/>
<evidence type="ECO:0000313" key="3">
    <source>
        <dbReference type="EMBL" id="CAI3993161.1"/>
    </source>
</evidence>
<dbReference type="Proteomes" id="UP001152797">
    <property type="component" value="Unassembled WGS sequence"/>
</dbReference>
<keyword evidence="2" id="KW-0732">Signal</keyword>
<reference evidence="4 5" key="2">
    <citation type="submission" date="2024-05" db="EMBL/GenBank/DDBJ databases">
        <authorList>
            <person name="Chen Y."/>
            <person name="Shah S."/>
            <person name="Dougan E. K."/>
            <person name="Thang M."/>
            <person name="Chan C."/>
        </authorList>
    </citation>
    <scope>NUCLEOTIDE SEQUENCE [LARGE SCALE GENOMIC DNA]</scope>
</reference>
<name>A0A9P1CN04_9DINO</name>
<dbReference type="EMBL" id="CAMXCT010001797">
    <property type="protein sequence ID" value="CAI3993161.1"/>
    <property type="molecule type" value="Genomic_DNA"/>
</dbReference>
<keyword evidence="1" id="KW-0472">Membrane</keyword>
<dbReference type="GO" id="GO:0016787">
    <property type="term" value="F:hydrolase activity"/>
    <property type="evidence" value="ECO:0007669"/>
    <property type="project" value="UniProtKB-KW"/>
</dbReference>
<organism evidence="3">
    <name type="scientific">Cladocopium goreaui</name>
    <dbReference type="NCBI Taxonomy" id="2562237"/>
    <lineage>
        <taxon>Eukaryota</taxon>
        <taxon>Sar</taxon>
        <taxon>Alveolata</taxon>
        <taxon>Dinophyceae</taxon>
        <taxon>Suessiales</taxon>
        <taxon>Symbiodiniaceae</taxon>
        <taxon>Cladocopium</taxon>
    </lineage>
</organism>
<feature type="transmembrane region" description="Helical" evidence="1">
    <location>
        <begin position="130"/>
        <end position="157"/>
    </location>
</feature>